<name>A0A0A8Y867_ARUDO</name>
<reference evidence="1" key="1">
    <citation type="submission" date="2014-09" db="EMBL/GenBank/DDBJ databases">
        <authorList>
            <person name="Magalhaes I.L.F."/>
            <person name="Oliveira U."/>
            <person name="Santos F.R."/>
            <person name="Vidigal T.H.D.A."/>
            <person name="Brescovit A.D."/>
            <person name="Santos A.J."/>
        </authorList>
    </citation>
    <scope>NUCLEOTIDE SEQUENCE</scope>
    <source>
        <tissue evidence="1">Shoot tissue taken approximately 20 cm above the soil surface</tissue>
    </source>
</reference>
<organism evidence="1">
    <name type="scientific">Arundo donax</name>
    <name type="common">Giant reed</name>
    <name type="synonym">Donax arundinaceus</name>
    <dbReference type="NCBI Taxonomy" id="35708"/>
    <lineage>
        <taxon>Eukaryota</taxon>
        <taxon>Viridiplantae</taxon>
        <taxon>Streptophyta</taxon>
        <taxon>Embryophyta</taxon>
        <taxon>Tracheophyta</taxon>
        <taxon>Spermatophyta</taxon>
        <taxon>Magnoliopsida</taxon>
        <taxon>Liliopsida</taxon>
        <taxon>Poales</taxon>
        <taxon>Poaceae</taxon>
        <taxon>PACMAD clade</taxon>
        <taxon>Arundinoideae</taxon>
        <taxon>Arundineae</taxon>
        <taxon>Arundo</taxon>
    </lineage>
</organism>
<evidence type="ECO:0000313" key="1">
    <source>
        <dbReference type="EMBL" id="JAD21393.1"/>
    </source>
</evidence>
<sequence>MIIKQTDMRTGPTY</sequence>
<reference evidence="1" key="2">
    <citation type="journal article" date="2015" name="Data Brief">
        <title>Shoot transcriptome of the giant reed, Arundo donax.</title>
        <authorList>
            <person name="Barrero R.A."/>
            <person name="Guerrero F.D."/>
            <person name="Moolhuijzen P."/>
            <person name="Goolsby J.A."/>
            <person name="Tidwell J."/>
            <person name="Bellgard S.E."/>
            <person name="Bellgard M.I."/>
        </authorList>
    </citation>
    <scope>NUCLEOTIDE SEQUENCE</scope>
    <source>
        <tissue evidence="1">Shoot tissue taken approximately 20 cm above the soil surface</tissue>
    </source>
</reference>
<dbReference type="EMBL" id="GBRH01276502">
    <property type="protein sequence ID" value="JAD21393.1"/>
    <property type="molecule type" value="Transcribed_RNA"/>
</dbReference>
<protein>
    <submittedName>
        <fullName evidence="1">Uncharacterized protein</fullName>
    </submittedName>
</protein>
<proteinExistence type="predicted"/>
<accession>A0A0A8Y867</accession>